<organism evidence="2 3">
    <name type="scientific">Eumeta variegata</name>
    <name type="common">Bagworm moth</name>
    <name type="synonym">Eumeta japonica</name>
    <dbReference type="NCBI Taxonomy" id="151549"/>
    <lineage>
        <taxon>Eukaryota</taxon>
        <taxon>Metazoa</taxon>
        <taxon>Ecdysozoa</taxon>
        <taxon>Arthropoda</taxon>
        <taxon>Hexapoda</taxon>
        <taxon>Insecta</taxon>
        <taxon>Pterygota</taxon>
        <taxon>Neoptera</taxon>
        <taxon>Endopterygota</taxon>
        <taxon>Lepidoptera</taxon>
        <taxon>Glossata</taxon>
        <taxon>Ditrysia</taxon>
        <taxon>Tineoidea</taxon>
        <taxon>Psychidae</taxon>
        <taxon>Oiketicinae</taxon>
        <taxon>Eumeta</taxon>
    </lineage>
</organism>
<reference evidence="2 3" key="1">
    <citation type="journal article" date="2019" name="Commun. Biol.">
        <title>The bagworm genome reveals a unique fibroin gene that provides high tensile strength.</title>
        <authorList>
            <person name="Kono N."/>
            <person name="Nakamura H."/>
            <person name="Ohtoshi R."/>
            <person name="Tomita M."/>
            <person name="Numata K."/>
            <person name="Arakawa K."/>
        </authorList>
    </citation>
    <scope>NUCLEOTIDE SEQUENCE [LARGE SCALE GENOMIC DNA]</scope>
</reference>
<comment type="caution">
    <text evidence="2">The sequence shown here is derived from an EMBL/GenBank/DDBJ whole genome shotgun (WGS) entry which is preliminary data.</text>
</comment>
<gene>
    <name evidence="2" type="ORF">EVAR_81064_1</name>
</gene>
<keyword evidence="1" id="KW-0472">Membrane</keyword>
<protein>
    <submittedName>
        <fullName evidence="2">Uncharacterized protein</fullName>
    </submittedName>
</protein>
<keyword evidence="1" id="KW-0812">Transmembrane</keyword>
<evidence type="ECO:0000256" key="1">
    <source>
        <dbReference type="SAM" id="Phobius"/>
    </source>
</evidence>
<dbReference type="Proteomes" id="UP000299102">
    <property type="component" value="Unassembled WGS sequence"/>
</dbReference>
<evidence type="ECO:0000313" key="3">
    <source>
        <dbReference type="Proteomes" id="UP000299102"/>
    </source>
</evidence>
<keyword evidence="3" id="KW-1185">Reference proteome</keyword>
<proteinExistence type="predicted"/>
<dbReference type="EMBL" id="BGZK01000037">
    <property type="protein sequence ID" value="GBP09782.1"/>
    <property type="molecule type" value="Genomic_DNA"/>
</dbReference>
<dbReference type="AlphaFoldDB" id="A0A4C1T5V0"/>
<feature type="transmembrane region" description="Helical" evidence="1">
    <location>
        <begin position="130"/>
        <end position="152"/>
    </location>
</feature>
<accession>A0A4C1T5V0</accession>
<name>A0A4C1T5V0_EUMVA</name>
<evidence type="ECO:0000313" key="2">
    <source>
        <dbReference type="EMBL" id="GBP09782.1"/>
    </source>
</evidence>
<keyword evidence="1" id="KW-1133">Transmembrane helix</keyword>
<sequence length="153" mass="17744">MNVSIYTFMTYFPRKFVYAAFERIYDLCCLDRENPKKYSTICNPLDVLRSSASIALVFYGVRQTYVKYDPAVSVIVINISGFSLRTTTVRTPAVYSGTVVADTQFMHEATLSWSLAIRQIIRLSWSRRDFYTVILPDVITYLSLGCWLTFYFK</sequence>